<keyword evidence="2" id="KW-1185">Reference proteome</keyword>
<organism evidence="1 2">
    <name type="scientific">Oceanidesulfovibrio marinus</name>
    <dbReference type="NCBI Taxonomy" id="370038"/>
    <lineage>
        <taxon>Bacteria</taxon>
        <taxon>Pseudomonadati</taxon>
        <taxon>Thermodesulfobacteriota</taxon>
        <taxon>Desulfovibrionia</taxon>
        <taxon>Desulfovibrionales</taxon>
        <taxon>Desulfovibrionaceae</taxon>
        <taxon>Oceanidesulfovibrio</taxon>
    </lineage>
</organism>
<sequence>MQRIPLSYAAPAMVLAKPVQRDDGMVLLAEGTELTSSLITRLQSMKIEHIVVEGNPVDLDGTLSEFNRSPEDLDRLFRKLTDNDFMMKLKSYLDEYFQVRQAANASQGEDADGESGELPS</sequence>
<dbReference type="EMBL" id="CP039543">
    <property type="protein sequence ID" value="QJT08474.1"/>
    <property type="molecule type" value="Genomic_DNA"/>
</dbReference>
<protein>
    <submittedName>
        <fullName evidence="1">Uncharacterized protein</fullName>
    </submittedName>
</protein>
<reference evidence="1 2" key="1">
    <citation type="submission" date="2019-04" db="EMBL/GenBank/DDBJ databases">
        <title>Isolation and culture of sulfate reducing bacteria from the cold seep of the South China Sea.</title>
        <authorList>
            <person name="Sun C."/>
            <person name="Liu R."/>
        </authorList>
    </citation>
    <scope>NUCLEOTIDE SEQUENCE [LARGE SCALE GENOMIC DNA]</scope>
    <source>
        <strain evidence="1 2">CS1</strain>
    </source>
</reference>
<evidence type="ECO:0000313" key="2">
    <source>
        <dbReference type="Proteomes" id="UP000503251"/>
    </source>
</evidence>
<accession>A0ABX6NCZ7</accession>
<proteinExistence type="predicted"/>
<gene>
    <name evidence="1" type="ORF">E8L03_05825</name>
</gene>
<dbReference type="Proteomes" id="UP000503251">
    <property type="component" value="Chromosome"/>
</dbReference>
<evidence type="ECO:0000313" key="1">
    <source>
        <dbReference type="EMBL" id="QJT08474.1"/>
    </source>
</evidence>
<name>A0ABX6NCZ7_9BACT</name>
<dbReference type="RefSeq" id="WP_171266819.1">
    <property type="nucleotide sequence ID" value="NZ_CP039543.1"/>
</dbReference>